<dbReference type="AlphaFoldDB" id="A0A3S0PLP6"/>
<reference evidence="2 3" key="1">
    <citation type="submission" date="2018-12" db="EMBL/GenBank/DDBJ databases">
        <title>Dyella dinghuensis sp. nov. DHOA06 and Dyella choica sp. nov. 4M-K27, isolated from forest soil.</title>
        <authorList>
            <person name="Qiu L.-H."/>
            <person name="Gao Z.-H."/>
        </authorList>
    </citation>
    <scope>NUCLEOTIDE SEQUENCE [LARGE SCALE GENOMIC DNA]</scope>
    <source>
        <strain evidence="2 3">4M-K27</strain>
    </source>
</reference>
<sequence length="391" mass="43967">MKFIFFANTDWYLYNFRLSTALRLRKDGHEVVMLSPPGAFGERFATHGLRWVPLPMDRASLNPLREAATLYHLVAILRREQPDLLHNFTVKCAVYGALAARIARVPATVNAVAGMGYVFTSDRLKARLLRPLVKTLLRVTLHSKRSLLVLQNPDDATTFADAGLIPPERIRVILSSGVNTTRFQPAKHSPDHRHERLRVLLAARLLWEKGIQEFVDAAALLQRWGRDVEFVLAGTPDPGNPHSVSAEQVRRWVDDGLVRWLGHVDDMPGLLNAVHVMALPSYYREGVPKSLIEGAACGLALITTDRPGCREVVTKDGFDGLRVDVRNARALARCIVQLDDDRELLAQLGLRARQKALRDFDERIVIQKTVEVYEELLNPRTVDASVLRPTH</sequence>
<dbReference type="Pfam" id="PF13692">
    <property type="entry name" value="Glyco_trans_1_4"/>
    <property type="match status" value="1"/>
</dbReference>
<accession>A0A3S0PLP6</accession>
<dbReference type="InterPro" id="IPR028098">
    <property type="entry name" value="Glyco_trans_4-like_N"/>
</dbReference>
<keyword evidence="3" id="KW-1185">Reference proteome</keyword>
<comment type="caution">
    <text evidence="2">The sequence shown here is derived from an EMBL/GenBank/DDBJ whole genome shotgun (WGS) entry which is preliminary data.</text>
</comment>
<gene>
    <name evidence="2" type="ORF">EKH80_16850</name>
</gene>
<dbReference type="Gene3D" id="3.40.50.2000">
    <property type="entry name" value="Glycogen Phosphorylase B"/>
    <property type="match status" value="2"/>
</dbReference>
<dbReference type="OrthoDB" id="9775208at2"/>
<dbReference type="Proteomes" id="UP000274358">
    <property type="component" value="Unassembled WGS sequence"/>
</dbReference>
<dbReference type="Pfam" id="PF13477">
    <property type="entry name" value="Glyco_trans_4_2"/>
    <property type="match status" value="1"/>
</dbReference>
<dbReference type="PANTHER" id="PTHR12526">
    <property type="entry name" value="GLYCOSYLTRANSFERASE"/>
    <property type="match status" value="1"/>
</dbReference>
<keyword evidence="2" id="KW-0808">Transferase</keyword>
<dbReference type="CDD" id="cd03808">
    <property type="entry name" value="GT4_CapM-like"/>
    <property type="match status" value="1"/>
</dbReference>
<evidence type="ECO:0000313" key="3">
    <source>
        <dbReference type="Proteomes" id="UP000274358"/>
    </source>
</evidence>
<name>A0A3S0PLP6_9GAMM</name>
<dbReference type="SUPFAM" id="SSF53756">
    <property type="entry name" value="UDP-Glycosyltransferase/glycogen phosphorylase"/>
    <property type="match status" value="1"/>
</dbReference>
<proteinExistence type="predicted"/>
<organism evidence="2 3">
    <name type="scientific">Dyella choica</name>
    <dbReference type="NCBI Taxonomy" id="1927959"/>
    <lineage>
        <taxon>Bacteria</taxon>
        <taxon>Pseudomonadati</taxon>
        <taxon>Pseudomonadota</taxon>
        <taxon>Gammaproteobacteria</taxon>
        <taxon>Lysobacterales</taxon>
        <taxon>Rhodanobacteraceae</taxon>
        <taxon>Dyella</taxon>
    </lineage>
</organism>
<dbReference type="EMBL" id="RYYV01000014">
    <property type="protein sequence ID" value="RUL72705.1"/>
    <property type="molecule type" value="Genomic_DNA"/>
</dbReference>
<dbReference type="RefSeq" id="WP_126685952.1">
    <property type="nucleotide sequence ID" value="NZ_RYYV01000014.1"/>
</dbReference>
<dbReference type="PANTHER" id="PTHR12526:SF638">
    <property type="entry name" value="SPORE COAT PROTEIN SA"/>
    <property type="match status" value="1"/>
</dbReference>
<evidence type="ECO:0000259" key="1">
    <source>
        <dbReference type="Pfam" id="PF13477"/>
    </source>
</evidence>
<feature type="domain" description="Glycosyltransferase subfamily 4-like N-terminal" evidence="1">
    <location>
        <begin position="4"/>
        <end position="138"/>
    </location>
</feature>
<evidence type="ECO:0000313" key="2">
    <source>
        <dbReference type="EMBL" id="RUL72705.1"/>
    </source>
</evidence>
<dbReference type="GO" id="GO:0016757">
    <property type="term" value="F:glycosyltransferase activity"/>
    <property type="evidence" value="ECO:0007669"/>
    <property type="project" value="TreeGrafter"/>
</dbReference>
<protein>
    <submittedName>
        <fullName evidence="2">Glycosyltransferase family 1 protein</fullName>
    </submittedName>
</protein>